<protein>
    <recommendedName>
        <fullName evidence="1">N-acetyltransferase domain-containing protein</fullName>
    </recommendedName>
</protein>
<dbReference type="PANTHER" id="PTHR42791:SF14">
    <property type="entry name" value="N-ACETYLTRANSFERASE DOMAIN-CONTAINING PROTEIN"/>
    <property type="match status" value="1"/>
</dbReference>
<dbReference type="CDD" id="cd04301">
    <property type="entry name" value="NAT_SF"/>
    <property type="match status" value="1"/>
</dbReference>
<reference evidence="2" key="1">
    <citation type="submission" date="2021-05" db="EMBL/GenBank/DDBJ databases">
        <authorList>
            <person name="Stam R."/>
        </authorList>
    </citation>
    <scope>NUCLEOTIDE SEQUENCE</scope>
    <source>
        <strain evidence="2">CS162</strain>
    </source>
</reference>
<dbReference type="Gene3D" id="3.40.630.30">
    <property type="match status" value="1"/>
</dbReference>
<dbReference type="SUPFAM" id="SSF55729">
    <property type="entry name" value="Acyl-CoA N-acyltransferases (Nat)"/>
    <property type="match status" value="1"/>
</dbReference>
<dbReference type="EMBL" id="CAJRGZ010000017">
    <property type="protein sequence ID" value="CAG5156801.1"/>
    <property type="molecule type" value="Genomic_DNA"/>
</dbReference>
<dbReference type="InterPro" id="IPR052523">
    <property type="entry name" value="Trichothecene_AcTrans"/>
</dbReference>
<evidence type="ECO:0000313" key="2">
    <source>
        <dbReference type="EMBL" id="CAG5156801.1"/>
    </source>
</evidence>
<accession>A0A8J2N542</accession>
<name>A0A8J2N542_9PLEO</name>
<feature type="domain" description="N-acetyltransferase" evidence="1">
    <location>
        <begin position="156"/>
        <end position="235"/>
    </location>
</feature>
<dbReference type="PROSITE" id="PS51186">
    <property type="entry name" value="GNAT"/>
    <property type="match status" value="1"/>
</dbReference>
<dbReference type="OrthoDB" id="410198at2759"/>
<organism evidence="2 3">
    <name type="scientific">Alternaria atra</name>
    <dbReference type="NCBI Taxonomy" id="119953"/>
    <lineage>
        <taxon>Eukaryota</taxon>
        <taxon>Fungi</taxon>
        <taxon>Dikarya</taxon>
        <taxon>Ascomycota</taxon>
        <taxon>Pezizomycotina</taxon>
        <taxon>Dothideomycetes</taxon>
        <taxon>Pleosporomycetidae</taxon>
        <taxon>Pleosporales</taxon>
        <taxon>Pleosporineae</taxon>
        <taxon>Pleosporaceae</taxon>
        <taxon>Alternaria</taxon>
        <taxon>Alternaria sect. Ulocladioides</taxon>
    </lineage>
</organism>
<gene>
    <name evidence="2" type="ORF">ALTATR162_LOCUS4594</name>
</gene>
<dbReference type="InterPro" id="IPR000182">
    <property type="entry name" value="GNAT_dom"/>
</dbReference>
<dbReference type="Pfam" id="PF13508">
    <property type="entry name" value="Acetyltransf_7"/>
    <property type="match status" value="1"/>
</dbReference>
<sequence length="236" mass="26192">MPLQLHPMTTEDALSWTRVRALAYYGPTHDVLHNGPISESSIRGVAEDRKRELRKPNSWHWKVVDTDLEPSSDDPSNNGGRTIAVSVWSMHNTQAGKGESGNNETPSIPAEKADDTPGFLPPELRLEPLGSLLGPLRAAQASIMGTSTPYFMLNQLATHPDHQGRGAAKMMLDWGMQKADEEELATYLDSTVTGRPVYERRGFALVKALEWDRVPWGGEGKDWHGCMVRPAKRVEK</sequence>
<comment type="caution">
    <text evidence="2">The sequence shown here is derived from an EMBL/GenBank/DDBJ whole genome shotgun (WGS) entry which is preliminary data.</text>
</comment>
<evidence type="ECO:0000313" key="3">
    <source>
        <dbReference type="Proteomes" id="UP000676310"/>
    </source>
</evidence>
<dbReference type="RefSeq" id="XP_043168144.1">
    <property type="nucleotide sequence ID" value="XM_043312209.1"/>
</dbReference>
<dbReference type="GeneID" id="67016278"/>
<proteinExistence type="predicted"/>
<dbReference type="AlphaFoldDB" id="A0A8J2N542"/>
<dbReference type="PANTHER" id="PTHR42791">
    <property type="entry name" value="GNAT FAMILY ACETYLTRANSFERASE"/>
    <property type="match status" value="1"/>
</dbReference>
<dbReference type="Proteomes" id="UP000676310">
    <property type="component" value="Unassembled WGS sequence"/>
</dbReference>
<evidence type="ECO:0000259" key="1">
    <source>
        <dbReference type="PROSITE" id="PS51186"/>
    </source>
</evidence>
<dbReference type="GO" id="GO:0016747">
    <property type="term" value="F:acyltransferase activity, transferring groups other than amino-acyl groups"/>
    <property type="evidence" value="ECO:0007669"/>
    <property type="project" value="InterPro"/>
</dbReference>
<keyword evidence="3" id="KW-1185">Reference proteome</keyword>
<dbReference type="InterPro" id="IPR016181">
    <property type="entry name" value="Acyl_CoA_acyltransferase"/>
</dbReference>